<accession>A0A399R6A2</accession>
<proteinExistence type="predicted"/>
<dbReference type="RefSeq" id="WP_119377813.1">
    <property type="nucleotide sequence ID" value="NZ_QWFX01000016.1"/>
</dbReference>
<dbReference type="AlphaFoldDB" id="A0A399R6A2"/>
<organism evidence="1 2">
    <name type="scientific">Henriciella mobilis</name>
    <dbReference type="NCBI Taxonomy" id="2305467"/>
    <lineage>
        <taxon>Bacteria</taxon>
        <taxon>Pseudomonadati</taxon>
        <taxon>Pseudomonadota</taxon>
        <taxon>Alphaproteobacteria</taxon>
        <taxon>Hyphomonadales</taxon>
        <taxon>Hyphomonadaceae</taxon>
        <taxon>Henriciella</taxon>
    </lineage>
</organism>
<reference evidence="1 2" key="1">
    <citation type="submission" date="2018-08" db="EMBL/GenBank/DDBJ databases">
        <title>Henriciella mobilis sp. nov., isolated from seawater.</title>
        <authorList>
            <person name="Cheng H."/>
            <person name="Wu Y.-H."/>
            <person name="Xu X.-W."/>
            <person name="Guo L.-L."/>
        </authorList>
    </citation>
    <scope>NUCLEOTIDE SEQUENCE [LARGE SCALE GENOMIC DNA]</scope>
    <source>
        <strain evidence="1 2">JN25</strain>
    </source>
</reference>
<dbReference type="EMBL" id="QWFX01000016">
    <property type="protein sequence ID" value="RIJ26920.1"/>
    <property type="molecule type" value="Genomic_DNA"/>
</dbReference>
<protein>
    <submittedName>
        <fullName evidence="1">Uncharacterized protein</fullName>
    </submittedName>
</protein>
<keyword evidence="2" id="KW-1185">Reference proteome</keyword>
<evidence type="ECO:0000313" key="2">
    <source>
        <dbReference type="Proteomes" id="UP000266385"/>
    </source>
</evidence>
<comment type="caution">
    <text evidence="1">The sequence shown here is derived from an EMBL/GenBank/DDBJ whole genome shotgun (WGS) entry which is preliminary data.</text>
</comment>
<gene>
    <name evidence="1" type="ORF">D1223_18500</name>
</gene>
<sequence>MRLAGMSAERGEYFVQAFDYETRGGKRHSIFVALPDWVSDPVSADQAFVLGASIAFVLGEDYTQDIPVTETTARNVDDVLSIWHDWHPYKRKIAIRAPVSPDLGSGGRPAAKEACFFTAGIDSLFTAHKLGPAIEALVTVVHVERFDPAKVRSEIDEVSEYEKFARATGRVFIPAASNVMTAVPEYFDAWSYLSHGAAFSSIAHALSGELRRIHISSSAPYFQLMPWGSHPEIDKRLSSASLDVNHFGADWERWDKTVDLVRDPLSLSVLNVCASGKLPPPYPNCSKCQKCTRSMMMMDLAGVDRSQATTFDWSLYDLDRISALHLRSKNEFNSMHDVRNKAIELGRGDIVRTIDRMLSGSEKFLFLTRWEFYLRQRFRSIIWMKPALKAFRRGVYQALGLRRSL</sequence>
<dbReference type="Proteomes" id="UP000266385">
    <property type="component" value="Unassembled WGS sequence"/>
</dbReference>
<evidence type="ECO:0000313" key="1">
    <source>
        <dbReference type="EMBL" id="RIJ26920.1"/>
    </source>
</evidence>
<dbReference type="OrthoDB" id="5413327at2"/>
<name>A0A399R6A2_9PROT</name>